<feature type="domain" description="HTH cro/C1-type" evidence="2">
    <location>
        <begin position="9"/>
        <end position="65"/>
    </location>
</feature>
<dbReference type="SUPFAM" id="SSF47413">
    <property type="entry name" value="lambda repressor-like DNA-binding domains"/>
    <property type="match status" value="1"/>
</dbReference>
<dbReference type="Proteomes" id="UP000441717">
    <property type="component" value="Unassembled WGS sequence"/>
</dbReference>
<keyword evidence="1" id="KW-0238">DNA-binding</keyword>
<gene>
    <name evidence="3" type="ORF">GFC01_15425</name>
</gene>
<dbReference type="InterPro" id="IPR050807">
    <property type="entry name" value="TransReg_Diox_bact_type"/>
</dbReference>
<dbReference type="InterPro" id="IPR010982">
    <property type="entry name" value="Lambda_DNA-bd_dom_sf"/>
</dbReference>
<dbReference type="PROSITE" id="PS50943">
    <property type="entry name" value="HTH_CROC1"/>
    <property type="match status" value="1"/>
</dbReference>
<reference evidence="3 4" key="1">
    <citation type="submission" date="2019-10" db="EMBL/GenBank/DDBJ databases">
        <title>Comparative genomics of sulfur disproportionating microorganisms.</title>
        <authorList>
            <person name="Ward L.M."/>
            <person name="Bertran E."/>
            <person name="Johnston D."/>
        </authorList>
    </citation>
    <scope>NUCLEOTIDE SEQUENCE [LARGE SCALE GENOMIC DNA]</scope>
    <source>
        <strain evidence="3 4">DSM 14055</strain>
    </source>
</reference>
<evidence type="ECO:0000256" key="1">
    <source>
        <dbReference type="ARBA" id="ARBA00023125"/>
    </source>
</evidence>
<dbReference type="Gene3D" id="1.10.260.40">
    <property type="entry name" value="lambda repressor-like DNA-binding domains"/>
    <property type="match status" value="1"/>
</dbReference>
<dbReference type="GO" id="GO:0005829">
    <property type="term" value="C:cytosol"/>
    <property type="evidence" value="ECO:0007669"/>
    <property type="project" value="TreeGrafter"/>
</dbReference>
<dbReference type="AlphaFoldDB" id="A0A6N7IWU2"/>
<dbReference type="GO" id="GO:0003677">
    <property type="term" value="F:DNA binding"/>
    <property type="evidence" value="ECO:0007669"/>
    <property type="project" value="UniProtKB-KW"/>
</dbReference>
<dbReference type="RefSeq" id="WP_152948090.1">
    <property type="nucleotide sequence ID" value="NZ_WHYR01000057.1"/>
</dbReference>
<protein>
    <submittedName>
        <fullName evidence="3">Helix-turn-helix domain-containing protein</fullName>
    </submittedName>
</protein>
<dbReference type="SMART" id="SM00530">
    <property type="entry name" value="HTH_XRE"/>
    <property type="match status" value="1"/>
</dbReference>
<dbReference type="EMBL" id="WHYR01000057">
    <property type="protein sequence ID" value="MQL53628.1"/>
    <property type="molecule type" value="Genomic_DNA"/>
</dbReference>
<dbReference type="PANTHER" id="PTHR46797:SF1">
    <property type="entry name" value="METHYLPHOSPHONATE SYNTHASE"/>
    <property type="match status" value="1"/>
</dbReference>
<dbReference type="Pfam" id="PF01381">
    <property type="entry name" value="HTH_3"/>
    <property type="match status" value="1"/>
</dbReference>
<proteinExistence type="predicted"/>
<dbReference type="GO" id="GO:0003700">
    <property type="term" value="F:DNA-binding transcription factor activity"/>
    <property type="evidence" value="ECO:0007669"/>
    <property type="project" value="TreeGrafter"/>
</dbReference>
<evidence type="ECO:0000259" key="2">
    <source>
        <dbReference type="PROSITE" id="PS50943"/>
    </source>
</evidence>
<sequence length="78" mass="8707">MVKEIVDNLRAIRVANKISQEELARATGVSQKHISNIENHKDTPTIETLQKLARGLGVEISLKLLDKNHIEADALPRN</sequence>
<keyword evidence="4" id="KW-1185">Reference proteome</keyword>
<comment type="caution">
    <text evidence="3">The sequence shown here is derived from an EMBL/GenBank/DDBJ whole genome shotgun (WGS) entry which is preliminary data.</text>
</comment>
<dbReference type="CDD" id="cd00093">
    <property type="entry name" value="HTH_XRE"/>
    <property type="match status" value="1"/>
</dbReference>
<organism evidence="3 4">
    <name type="scientific">Desulfofundulus thermobenzoicus</name>
    <dbReference type="NCBI Taxonomy" id="29376"/>
    <lineage>
        <taxon>Bacteria</taxon>
        <taxon>Bacillati</taxon>
        <taxon>Bacillota</taxon>
        <taxon>Clostridia</taxon>
        <taxon>Eubacteriales</taxon>
        <taxon>Peptococcaceae</taxon>
        <taxon>Desulfofundulus</taxon>
    </lineage>
</organism>
<accession>A0A6N7IWU2</accession>
<evidence type="ECO:0000313" key="4">
    <source>
        <dbReference type="Proteomes" id="UP000441717"/>
    </source>
</evidence>
<dbReference type="OrthoDB" id="371153at2"/>
<dbReference type="InterPro" id="IPR001387">
    <property type="entry name" value="Cro/C1-type_HTH"/>
</dbReference>
<evidence type="ECO:0000313" key="3">
    <source>
        <dbReference type="EMBL" id="MQL53628.1"/>
    </source>
</evidence>
<name>A0A6N7IWU2_9FIRM</name>
<dbReference type="PANTHER" id="PTHR46797">
    <property type="entry name" value="HTH-TYPE TRANSCRIPTIONAL REGULATOR"/>
    <property type="match status" value="1"/>
</dbReference>